<dbReference type="GO" id="GO:0008137">
    <property type="term" value="F:NADH dehydrogenase (ubiquinone) activity"/>
    <property type="evidence" value="ECO:0007669"/>
    <property type="project" value="InterPro"/>
</dbReference>
<dbReference type="AlphaFoldDB" id="F9U9Z4"/>
<feature type="transmembrane region" description="Helical" evidence="8">
    <location>
        <begin position="43"/>
        <end position="63"/>
    </location>
</feature>
<feature type="transmembrane region" description="Helical" evidence="8">
    <location>
        <begin position="83"/>
        <end position="106"/>
    </location>
</feature>
<feature type="transmembrane region" description="Helical" evidence="8">
    <location>
        <begin position="346"/>
        <end position="368"/>
    </location>
</feature>
<proteinExistence type="inferred from homology"/>
<keyword evidence="6 8" id="KW-0472">Membrane</keyword>
<evidence type="ECO:0000256" key="4">
    <source>
        <dbReference type="ARBA" id="ARBA00022692"/>
    </source>
</evidence>
<keyword evidence="11" id="KW-1185">Reference proteome</keyword>
<feature type="transmembrane region" description="Helical" evidence="8">
    <location>
        <begin position="468"/>
        <end position="487"/>
    </location>
</feature>
<evidence type="ECO:0000256" key="3">
    <source>
        <dbReference type="ARBA" id="ARBA00022475"/>
    </source>
</evidence>
<evidence type="ECO:0000256" key="2">
    <source>
        <dbReference type="ARBA" id="ARBA00005346"/>
    </source>
</evidence>
<dbReference type="eggNOG" id="COG0651">
    <property type="taxonomic scope" value="Bacteria"/>
</dbReference>
<dbReference type="EC" id="1.6.99.5" evidence="10"/>
<dbReference type="OrthoDB" id="9768329at2"/>
<evidence type="ECO:0000313" key="11">
    <source>
        <dbReference type="Proteomes" id="UP000005459"/>
    </source>
</evidence>
<dbReference type="GO" id="GO:0016491">
    <property type="term" value="F:oxidoreductase activity"/>
    <property type="evidence" value="ECO:0007669"/>
    <property type="project" value="UniProtKB-KW"/>
</dbReference>
<dbReference type="InterPro" id="IPR003918">
    <property type="entry name" value="NADH_UbQ_OxRdtase"/>
</dbReference>
<evidence type="ECO:0000259" key="9">
    <source>
        <dbReference type="Pfam" id="PF00361"/>
    </source>
</evidence>
<dbReference type="GO" id="GO:0042773">
    <property type="term" value="P:ATP synthesis coupled electron transport"/>
    <property type="evidence" value="ECO:0007669"/>
    <property type="project" value="InterPro"/>
</dbReference>
<feature type="transmembrane region" description="Helical" evidence="8">
    <location>
        <begin position="321"/>
        <end position="340"/>
    </location>
</feature>
<feature type="transmembrane region" description="Helical" evidence="8">
    <location>
        <begin position="12"/>
        <end position="31"/>
    </location>
</feature>
<evidence type="ECO:0000256" key="7">
    <source>
        <dbReference type="RuleBase" id="RU000320"/>
    </source>
</evidence>
<dbReference type="Pfam" id="PF00361">
    <property type="entry name" value="Proton_antipo_M"/>
    <property type="match status" value="1"/>
</dbReference>
<dbReference type="InterPro" id="IPR050586">
    <property type="entry name" value="CPA3_Na-H_Antiporter_D"/>
</dbReference>
<accession>F9U9Z4</accession>
<feature type="transmembrane region" description="Helical" evidence="8">
    <location>
        <begin position="388"/>
        <end position="408"/>
    </location>
</feature>
<name>F9U9Z4_9GAMM</name>
<feature type="transmembrane region" description="Helical" evidence="8">
    <location>
        <begin position="428"/>
        <end position="448"/>
    </location>
</feature>
<dbReference type="PRINTS" id="PR01437">
    <property type="entry name" value="NUOXDRDTASE4"/>
</dbReference>
<reference evidence="10 11" key="1">
    <citation type="submission" date="2011-06" db="EMBL/GenBank/DDBJ databases">
        <title>The draft genome of Thiocapsa marina 5811.</title>
        <authorList>
            <consortium name="US DOE Joint Genome Institute (JGI-PGF)"/>
            <person name="Lucas S."/>
            <person name="Han J."/>
            <person name="Cheng J.-F."/>
            <person name="Goodwin L."/>
            <person name="Pitluck S."/>
            <person name="Peters L."/>
            <person name="Land M.L."/>
            <person name="Hauser L."/>
            <person name="Vogl K."/>
            <person name="Liu Z."/>
            <person name="Imhoff J."/>
            <person name="Thiel V."/>
            <person name="Frigaard N.-U."/>
            <person name="Bryant D."/>
            <person name="Woyke T.J."/>
        </authorList>
    </citation>
    <scope>NUCLEOTIDE SEQUENCE [LARGE SCALE GENOMIC DNA]</scope>
    <source>
        <strain evidence="10 11">5811</strain>
    </source>
</reference>
<evidence type="ECO:0000256" key="8">
    <source>
        <dbReference type="SAM" id="Phobius"/>
    </source>
</evidence>
<keyword evidence="3" id="KW-1003">Cell membrane</keyword>
<dbReference type="PANTHER" id="PTHR42703">
    <property type="entry name" value="NADH DEHYDROGENASE"/>
    <property type="match status" value="1"/>
</dbReference>
<feature type="transmembrane region" description="Helical" evidence="8">
    <location>
        <begin position="295"/>
        <end position="314"/>
    </location>
</feature>
<comment type="similarity">
    <text evidence="2">Belongs to the CPA3 antiporters (TC 2.A.63) subunit D family.</text>
</comment>
<feature type="transmembrane region" description="Helical" evidence="8">
    <location>
        <begin position="158"/>
        <end position="175"/>
    </location>
</feature>
<dbReference type="EMBL" id="AFWV01000005">
    <property type="protein sequence ID" value="EGV18942.1"/>
    <property type="molecule type" value="Genomic_DNA"/>
</dbReference>
<dbReference type="STRING" id="768671.ThimaDRAFT_1746"/>
<protein>
    <submittedName>
        <fullName evidence="10">NADH dehydrogenase (Quinone)</fullName>
        <ecNumber evidence="10">1.6.99.5</ecNumber>
    </submittedName>
</protein>
<dbReference type="GO" id="GO:0005886">
    <property type="term" value="C:plasma membrane"/>
    <property type="evidence" value="ECO:0007669"/>
    <property type="project" value="UniProtKB-SubCell"/>
</dbReference>
<dbReference type="PANTHER" id="PTHR42703:SF1">
    <property type="entry name" value="NA(+)_H(+) ANTIPORTER SUBUNIT D1"/>
    <property type="match status" value="1"/>
</dbReference>
<feature type="transmembrane region" description="Helical" evidence="8">
    <location>
        <begin position="267"/>
        <end position="289"/>
    </location>
</feature>
<comment type="subcellular location">
    <subcellularLocation>
        <location evidence="1">Cell membrane</location>
        <topology evidence="1">Multi-pass membrane protein</topology>
    </subcellularLocation>
    <subcellularLocation>
        <location evidence="7">Membrane</location>
        <topology evidence="7">Multi-pass membrane protein</topology>
    </subcellularLocation>
</comment>
<feature type="transmembrane region" description="Helical" evidence="8">
    <location>
        <begin position="228"/>
        <end position="247"/>
    </location>
</feature>
<dbReference type="Proteomes" id="UP000005459">
    <property type="component" value="Unassembled WGS sequence"/>
</dbReference>
<evidence type="ECO:0000313" key="10">
    <source>
        <dbReference type="EMBL" id="EGV18942.1"/>
    </source>
</evidence>
<evidence type="ECO:0000256" key="5">
    <source>
        <dbReference type="ARBA" id="ARBA00022989"/>
    </source>
</evidence>
<keyword evidence="10" id="KW-0560">Oxidoreductase</keyword>
<keyword evidence="4 7" id="KW-0812">Transmembrane</keyword>
<feature type="domain" description="NADH:quinone oxidoreductase/Mrp antiporter transmembrane" evidence="9">
    <location>
        <begin position="151"/>
        <end position="430"/>
    </location>
</feature>
<feature type="transmembrane region" description="Helical" evidence="8">
    <location>
        <begin position="187"/>
        <end position="208"/>
    </location>
</feature>
<keyword evidence="5 8" id="KW-1133">Transmembrane helix</keyword>
<dbReference type="RefSeq" id="WP_007192622.1">
    <property type="nucleotide sequence ID" value="NZ_AFWV01000005.1"/>
</dbReference>
<dbReference type="InterPro" id="IPR001750">
    <property type="entry name" value="ND/Mrp_TM"/>
</dbReference>
<evidence type="ECO:0000256" key="1">
    <source>
        <dbReference type="ARBA" id="ARBA00004651"/>
    </source>
</evidence>
<organism evidence="10 11">
    <name type="scientific">Thiocapsa marina 5811</name>
    <dbReference type="NCBI Taxonomy" id="768671"/>
    <lineage>
        <taxon>Bacteria</taxon>
        <taxon>Pseudomonadati</taxon>
        <taxon>Pseudomonadota</taxon>
        <taxon>Gammaproteobacteria</taxon>
        <taxon>Chromatiales</taxon>
        <taxon>Chromatiaceae</taxon>
        <taxon>Thiocapsa</taxon>
    </lineage>
</organism>
<sequence>MISDLAVPNLFVAQAGQLVLPVVLPLLAAFLMQPLARVSTALARGLGPLVLILCAWITAQLWIQLGDAPFTLAIGGFAPPLGILFYADGIALLFALAVPVFALLFWPGSESGGGAGADSRPGSDQADRDQAARRDALVLLLVAATTGLALSGDLFNLYVFYELAAVASFGLVALSGTGRAQVATFRYLMISAFGSVLALAGIAILYMQTGTLNLGQLAQLAPETLNNPIGSAAFALMLIGFGVKAELFPVNTWVPEVYAGAPARVSALLAGLVSKLAVLVIVRLLVLIFPQPEAAQMLLVLGVLGVLTGEFAAWRAKDFPRMLAFSSIGQLGIVFVAFSIGGEIGLLAGLAVALHHLIVKSALFGLAVRWNGSLEALAGAARTSPLGAALFVLFALSLVGVPPLPGFWAKLTVIVGLAERGTPLDITALMSILLVTAVEASYLFRVAIRLYQDNPDPVARHARRDLGVSALLGAVLVAATLGLRPVADVLGAGAAQLGDRAGYIETVFPSHVAGKD</sequence>
<gene>
    <name evidence="10" type="ORF">ThimaDRAFT_1746</name>
</gene>
<evidence type="ECO:0000256" key="6">
    <source>
        <dbReference type="ARBA" id="ARBA00023136"/>
    </source>
</evidence>
<feature type="transmembrane region" description="Helical" evidence="8">
    <location>
        <begin position="136"/>
        <end position="152"/>
    </location>
</feature>